<dbReference type="PANTHER" id="PTHR10039">
    <property type="entry name" value="AMELOGENIN"/>
    <property type="match status" value="1"/>
</dbReference>
<evidence type="ECO:0000313" key="4">
    <source>
        <dbReference type="EMBL" id="GAO17480.1"/>
    </source>
</evidence>
<dbReference type="InterPro" id="IPR056884">
    <property type="entry name" value="NPHP3-like_N"/>
</dbReference>
<feature type="region of interest" description="Disordered" evidence="2">
    <location>
        <begin position="1"/>
        <end position="39"/>
    </location>
</feature>
<feature type="domain" description="Nephrocystin 3-like N-terminal" evidence="3">
    <location>
        <begin position="111"/>
        <end position="165"/>
    </location>
</feature>
<comment type="caution">
    <text evidence="4">The sequence shown here is derived from an EMBL/GenBank/DDBJ whole genome shotgun (WGS) entry which is preliminary data.</text>
</comment>
<gene>
    <name evidence="4" type="ORF">UVI_02000620</name>
</gene>
<evidence type="ECO:0000313" key="5">
    <source>
        <dbReference type="Proteomes" id="UP000054053"/>
    </source>
</evidence>
<dbReference type="Proteomes" id="UP000054053">
    <property type="component" value="Unassembled WGS sequence"/>
</dbReference>
<evidence type="ECO:0000259" key="3">
    <source>
        <dbReference type="Pfam" id="PF24883"/>
    </source>
</evidence>
<evidence type="ECO:0000256" key="1">
    <source>
        <dbReference type="ARBA" id="ARBA00022737"/>
    </source>
</evidence>
<name>A0A1B5L210_USTVR</name>
<organism evidence="4 5">
    <name type="scientific">Ustilaginoidea virens</name>
    <name type="common">Rice false smut fungus</name>
    <name type="synonym">Villosiclava virens</name>
    <dbReference type="NCBI Taxonomy" id="1159556"/>
    <lineage>
        <taxon>Eukaryota</taxon>
        <taxon>Fungi</taxon>
        <taxon>Dikarya</taxon>
        <taxon>Ascomycota</taxon>
        <taxon>Pezizomycotina</taxon>
        <taxon>Sordariomycetes</taxon>
        <taxon>Hypocreomycetidae</taxon>
        <taxon>Hypocreales</taxon>
        <taxon>Clavicipitaceae</taxon>
        <taxon>Ustilaginoidea</taxon>
    </lineage>
</organism>
<dbReference type="Pfam" id="PF24883">
    <property type="entry name" value="NPHP3_N"/>
    <property type="match status" value="1"/>
</dbReference>
<dbReference type="EMBL" id="BBTG02000001">
    <property type="protein sequence ID" value="GAO17480.1"/>
    <property type="molecule type" value="Genomic_DNA"/>
</dbReference>
<evidence type="ECO:0000256" key="2">
    <source>
        <dbReference type="SAM" id="MobiDB-lite"/>
    </source>
</evidence>
<reference evidence="5" key="1">
    <citation type="journal article" date="2016" name="Genome Announc.">
        <title>Genome sequence of Ustilaginoidea virens IPU010, a rice pathogenic fungus causing false smut.</title>
        <authorList>
            <person name="Kumagai T."/>
            <person name="Ishii T."/>
            <person name="Terai G."/>
            <person name="Umemura M."/>
            <person name="Machida M."/>
            <person name="Asai K."/>
        </authorList>
    </citation>
    <scope>NUCLEOTIDE SEQUENCE [LARGE SCALE GENOMIC DNA]</scope>
    <source>
        <strain evidence="5">IPU010</strain>
    </source>
</reference>
<protein>
    <recommendedName>
        <fullName evidence="3">Nephrocystin 3-like N-terminal domain-containing protein</fullName>
    </recommendedName>
</protein>
<accession>A0A1B5L210</accession>
<dbReference type="AlphaFoldDB" id="A0A1B5L210"/>
<keyword evidence="1" id="KW-0677">Repeat</keyword>
<proteinExistence type="predicted"/>
<sequence length="233" mass="26021">MLSPCFKGRCEEGPASKNAEAVEANRPPEGNLLKVNDTAASSDLGLEAHEKLPKDTPERIGDITEIVDLRKHTEEWVDDARAKKGKHRDETSKVEACGRTIIWRDCAENVLSHALLEMINSYPRTTLVLDALDECHLETKSERAGFLEDLVEKSTRLLKVLVASRKESDIESSLKSSEDRNMLVEISPEDIKTDIGKFANEKLIKVKQHWAFNDKDGLEPPVKGTLMAKSDAM</sequence>